<dbReference type="Gene3D" id="1.10.3730.20">
    <property type="match status" value="1"/>
</dbReference>
<evidence type="ECO:0000313" key="3">
    <source>
        <dbReference type="EMBL" id="PIZ95660.1"/>
    </source>
</evidence>
<feature type="transmembrane region" description="Helical" evidence="1">
    <location>
        <begin position="177"/>
        <end position="198"/>
    </location>
</feature>
<name>A0A2M7V9X5_9BACT</name>
<feature type="transmembrane region" description="Helical" evidence="1">
    <location>
        <begin position="118"/>
        <end position="135"/>
    </location>
</feature>
<feature type="transmembrane region" description="Helical" evidence="1">
    <location>
        <begin position="92"/>
        <end position="112"/>
    </location>
</feature>
<evidence type="ECO:0000259" key="2">
    <source>
        <dbReference type="Pfam" id="PF00892"/>
    </source>
</evidence>
<keyword evidence="1" id="KW-0472">Membrane</keyword>
<evidence type="ECO:0000256" key="1">
    <source>
        <dbReference type="SAM" id="Phobius"/>
    </source>
</evidence>
<dbReference type="GO" id="GO:0016020">
    <property type="term" value="C:membrane"/>
    <property type="evidence" value="ECO:0007669"/>
    <property type="project" value="InterPro"/>
</dbReference>
<gene>
    <name evidence="3" type="ORF">COX81_00360</name>
</gene>
<sequence>MLWFGIALLGYFFLALTFILDKIILTKSVGKPIVYTFYSTIFMFGVLLAVPFGVELLQGVDWCWAIVSGMAFGFGLWTLYKAVKSGEASHINPFNGAVVTIVTYALSSYFLLEKITGLQLAGIGVLIFASLLLSFEKSKKHSGFHMGFVLAIISGVFFAISHVSAKYLYELYPFFTGFIWTRATTGLVGLSALLSPAVWKTFGRGKVKKKSKNKKHTIFLVVSAKMLGVLAVLLIQYAMAIGSVSLVIALSGLQYALMFLLIIIFTKFAPKLFKEYFTKRELVVEWVAILLVIVGSALFVL</sequence>
<keyword evidence="1" id="KW-0812">Transmembrane</keyword>
<evidence type="ECO:0000313" key="4">
    <source>
        <dbReference type="Proteomes" id="UP000228568"/>
    </source>
</evidence>
<feature type="transmembrane region" description="Helical" evidence="1">
    <location>
        <begin position="218"/>
        <end position="240"/>
    </location>
</feature>
<dbReference type="Proteomes" id="UP000228568">
    <property type="component" value="Unassembled WGS sequence"/>
</dbReference>
<comment type="caution">
    <text evidence="3">The sequence shown here is derived from an EMBL/GenBank/DDBJ whole genome shotgun (WGS) entry which is preliminary data.</text>
</comment>
<feature type="transmembrane region" description="Helical" evidence="1">
    <location>
        <begin position="59"/>
        <end position="80"/>
    </location>
</feature>
<proteinExistence type="predicted"/>
<feature type="transmembrane region" description="Helical" evidence="1">
    <location>
        <begin position="32"/>
        <end position="53"/>
    </location>
</feature>
<feature type="transmembrane region" description="Helical" evidence="1">
    <location>
        <begin position="147"/>
        <end position="165"/>
    </location>
</feature>
<dbReference type="Pfam" id="PF00892">
    <property type="entry name" value="EamA"/>
    <property type="match status" value="1"/>
</dbReference>
<organism evidence="3 4">
    <name type="scientific">Candidatus Magasanikbacteria bacterium CG_4_10_14_0_2_um_filter_37_12</name>
    <dbReference type="NCBI Taxonomy" id="1974637"/>
    <lineage>
        <taxon>Bacteria</taxon>
        <taxon>Candidatus Magasanikiibacteriota</taxon>
    </lineage>
</organism>
<keyword evidence="1" id="KW-1133">Transmembrane helix</keyword>
<protein>
    <recommendedName>
        <fullName evidence="2">EamA domain-containing protein</fullName>
    </recommendedName>
</protein>
<reference evidence="4" key="1">
    <citation type="submission" date="2017-09" db="EMBL/GenBank/DDBJ databases">
        <title>Depth-based differentiation of microbial function through sediment-hosted aquifers and enrichment of novel symbionts in the deep terrestrial subsurface.</title>
        <authorList>
            <person name="Probst A.J."/>
            <person name="Ladd B."/>
            <person name="Jarett J.K."/>
            <person name="Geller-Mcgrath D.E."/>
            <person name="Sieber C.M.K."/>
            <person name="Emerson J.B."/>
            <person name="Anantharaman K."/>
            <person name="Thomas B.C."/>
            <person name="Malmstrom R."/>
            <person name="Stieglmeier M."/>
            <person name="Klingl A."/>
            <person name="Woyke T."/>
            <person name="Ryan C.M."/>
            <person name="Banfield J.F."/>
        </authorList>
    </citation>
    <scope>NUCLEOTIDE SEQUENCE [LARGE SCALE GENOMIC DNA]</scope>
</reference>
<feature type="transmembrane region" description="Helical" evidence="1">
    <location>
        <begin position="246"/>
        <end position="270"/>
    </location>
</feature>
<dbReference type="InterPro" id="IPR000620">
    <property type="entry name" value="EamA_dom"/>
</dbReference>
<feature type="transmembrane region" description="Helical" evidence="1">
    <location>
        <begin position="6"/>
        <end position="25"/>
    </location>
</feature>
<dbReference type="SUPFAM" id="SSF103481">
    <property type="entry name" value="Multidrug resistance efflux transporter EmrE"/>
    <property type="match status" value="1"/>
</dbReference>
<dbReference type="EMBL" id="PFPK01000006">
    <property type="protein sequence ID" value="PIZ95660.1"/>
    <property type="molecule type" value="Genomic_DNA"/>
</dbReference>
<feature type="domain" description="EamA" evidence="2">
    <location>
        <begin position="3"/>
        <end position="134"/>
    </location>
</feature>
<dbReference type="AlphaFoldDB" id="A0A2M7V9X5"/>
<accession>A0A2M7V9X5</accession>
<feature type="transmembrane region" description="Helical" evidence="1">
    <location>
        <begin position="282"/>
        <end position="300"/>
    </location>
</feature>
<dbReference type="InterPro" id="IPR037185">
    <property type="entry name" value="EmrE-like"/>
</dbReference>